<dbReference type="InterPro" id="IPR023298">
    <property type="entry name" value="ATPase_P-typ_TM_dom_sf"/>
</dbReference>
<organism evidence="2 3">
    <name type="scientific">Linum tenue</name>
    <dbReference type="NCBI Taxonomy" id="586396"/>
    <lineage>
        <taxon>Eukaryota</taxon>
        <taxon>Viridiplantae</taxon>
        <taxon>Streptophyta</taxon>
        <taxon>Embryophyta</taxon>
        <taxon>Tracheophyta</taxon>
        <taxon>Spermatophyta</taxon>
        <taxon>Magnoliopsida</taxon>
        <taxon>eudicotyledons</taxon>
        <taxon>Gunneridae</taxon>
        <taxon>Pentapetalae</taxon>
        <taxon>rosids</taxon>
        <taxon>fabids</taxon>
        <taxon>Malpighiales</taxon>
        <taxon>Linaceae</taxon>
        <taxon>Linum</taxon>
    </lineage>
</organism>
<dbReference type="EMBL" id="CAMGYJ010000008">
    <property type="protein sequence ID" value="CAI0464524.1"/>
    <property type="molecule type" value="Genomic_DNA"/>
</dbReference>
<gene>
    <name evidence="2" type="ORF">LITE_LOCUS36215</name>
</gene>
<comment type="caution">
    <text evidence="2">The sequence shown here is derived from an EMBL/GenBank/DDBJ whole genome shotgun (WGS) entry which is preliminary data.</text>
</comment>
<evidence type="ECO:0000313" key="3">
    <source>
        <dbReference type="Proteomes" id="UP001154282"/>
    </source>
</evidence>
<dbReference type="Pfam" id="PF00690">
    <property type="entry name" value="Cation_ATPase_N"/>
    <property type="match status" value="1"/>
</dbReference>
<protein>
    <recommendedName>
        <fullName evidence="1">Cation-transporting P-type ATPase N-terminal domain-containing protein</fullName>
    </recommendedName>
</protein>
<proteinExistence type="predicted"/>
<dbReference type="AlphaFoldDB" id="A0AAV0P1W0"/>
<dbReference type="SUPFAM" id="SSF81665">
    <property type="entry name" value="Calcium ATPase, transmembrane domain M"/>
    <property type="match status" value="1"/>
</dbReference>
<keyword evidence="3" id="KW-1185">Reference proteome</keyword>
<feature type="domain" description="Cation-transporting P-type ATPase N-terminal" evidence="1">
    <location>
        <begin position="69"/>
        <end position="116"/>
    </location>
</feature>
<name>A0AAV0P1W0_9ROSI</name>
<reference evidence="2" key="1">
    <citation type="submission" date="2022-08" db="EMBL/GenBank/DDBJ databases">
        <authorList>
            <person name="Gutierrez-Valencia J."/>
        </authorList>
    </citation>
    <scope>NUCLEOTIDE SEQUENCE</scope>
</reference>
<evidence type="ECO:0000259" key="1">
    <source>
        <dbReference type="Pfam" id="PF00690"/>
    </source>
</evidence>
<dbReference type="InterPro" id="IPR004014">
    <property type="entry name" value="ATPase_P-typ_cation-transptr_N"/>
</dbReference>
<dbReference type="Proteomes" id="UP001154282">
    <property type="component" value="Unassembled WGS sequence"/>
</dbReference>
<evidence type="ECO:0000313" key="2">
    <source>
        <dbReference type="EMBL" id="CAI0464524.1"/>
    </source>
</evidence>
<feature type="non-terminal residue" evidence="2">
    <location>
        <position position="1"/>
    </location>
</feature>
<accession>A0AAV0P1W0</accession>
<sequence length="121" mass="13789">WTHRRPSQVLCSSQLTRVHFQLCIRTLSQGRTEISKDNHEDGTLRLEAGEDEHSLSIRRFLFSPMEDAYARSVPEVLDFFGVEPSKGLTDSQVALHAKIYGRNELPEESRNSFLEIGSETV</sequence>